<dbReference type="Proteomes" id="UP000523079">
    <property type="component" value="Unassembled WGS sequence"/>
</dbReference>
<keyword evidence="1" id="KW-0560">Oxidoreductase</keyword>
<dbReference type="Gene3D" id="2.30.110.10">
    <property type="entry name" value="Electron Transport, Fmn-binding Protein, Chain A"/>
    <property type="match status" value="1"/>
</dbReference>
<dbReference type="InterPro" id="IPR012349">
    <property type="entry name" value="Split_barrel_FMN-bd"/>
</dbReference>
<dbReference type="PANTHER" id="PTHR30466:SF1">
    <property type="entry name" value="FMN REDUCTASE (NADH) RUTF"/>
    <property type="match status" value="1"/>
</dbReference>
<dbReference type="AlphaFoldDB" id="A0A7W3P5Z2"/>
<dbReference type="RefSeq" id="WP_182560070.1">
    <property type="nucleotide sequence ID" value="NZ_JACGWT010000003.1"/>
</dbReference>
<protein>
    <submittedName>
        <fullName evidence="3">Flavin reductase (DIM6/NTAB) family NADH-FMN oxidoreductase RutF</fullName>
    </submittedName>
</protein>
<comment type="caution">
    <text evidence="3">The sequence shown here is derived from an EMBL/GenBank/DDBJ whole genome shotgun (WGS) entry which is preliminary data.</text>
</comment>
<dbReference type="GO" id="GO:0042602">
    <property type="term" value="F:riboflavin reductase (NADPH) activity"/>
    <property type="evidence" value="ECO:0007669"/>
    <property type="project" value="TreeGrafter"/>
</dbReference>
<name>A0A7W3P5Z2_9ACTN</name>
<dbReference type="EMBL" id="JACGWT010000003">
    <property type="protein sequence ID" value="MBA8794506.1"/>
    <property type="molecule type" value="Genomic_DNA"/>
</dbReference>
<organism evidence="3 4">
    <name type="scientific">Microlunatus kandeliicorticis</name>
    <dbReference type="NCBI Taxonomy" id="1759536"/>
    <lineage>
        <taxon>Bacteria</taxon>
        <taxon>Bacillati</taxon>
        <taxon>Actinomycetota</taxon>
        <taxon>Actinomycetes</taxon>
        <taxon>Propionibacteriales</taxon>
        <taxon>Propionibacteriaceae</taxon>
        <taxon>Microlunatus</taxon>
    </lineage>
</organism>
<evidence type="ECO:0000259" key="2">
    <source>
        <dbReference type="SMART" id="SM00903"/>
    </source>
</evidence>
<dbReference type="GO" id="GO:0010181">
    <property type="term" value="F:FMN binding"/>
    <property type="evidence" value="ECO:0007669"/>
    <property type="project" value="InterPro"/>
</dbReference>
<dbReference type="InterPro" id="IPR002563">
    <property type="entry name" value="Flavin_Rdtase-like_dom"/>
</dbReference>
<keyword evidence="4" id="KW-1185">Reference proteome</keyword>
<evidence type="ECO:0000313" key="3">
    <source>
        <dbReference type="EMBL" id="MBA8794506.1"/>
    </source>
</evidence>
<accession>A0A7W3P5Z2</accession>
<evidence type="ECO:0000313" key="4">
    <source>
        <dbReference type="Proteomes" id="UP000523079"/>
    </source>
</evidence>
<dbReference type="Pfam" id="PF01613">
    <property type="entry name" value="Flavin_Reduct"/>
    <property type="match status" value="1"/>
</dbReference>
<feature type="domain" description="Flavin reductase like" evidence="2">
    <location>
        <begin position="22"/>
        <end position="172"/>
    </location>
</feature>
<sequence length="172" mass="18207">MAAQSWDPEPSGIEPGAFRHALASLAAGVVVVTARRDGAPHAMTATAFCSVSLDPPLVLVSVSRTSRFHATVLAAGRWAVSVLRDDQVEVARHFSRPGRDLATQFDAVPHAPAPVSGAPVITGALVWLDCRTEAVHEAGDHTVVVGRVLATGSDDLDGSGRPLTYYRSRYRT</sequence>
<dbReference type="SUPFAM" id="SSF50475">
    <property type="entry name" value="FMN-binding split barrel"/>
    <property type="match status" value="1"/>
</dbReference>
<evidence type="ECO:0000256" key="1">
    <source>
        <dbReference type="ARBA" id="ARBA00023002"/>
    </source>
</evidence>
<dbReference type="GO" id="GO:0006208">
    <property type="term" value="P:pyrimidine nucleobase catabolic process"/>
    <property type="evidence" value="ECO:0007669"/>
    <property type="project" value="TreeGrafter"/>
</dbReference>
<dbReference type="InterPro" id="IPR050268">
    <property type="entry name" value="NADH-dep_flavin_reductase"/>
</dbReference>
<proteinExistence type="predicted"/>
<reference evidence="3 4" key="1">
    <citation type="submission" date="2020-07" db="EMBL/GenBank/DDBJ databases">
        <title>Sequencing the genomes of 1000 actinobacteria strains.</title>
        <authorList>
            <person name="Klenk H.-P."/>
        </authorList>
    </citation>
    <scope>NUCLEOTIDE SEQUENCE [LARGE SCALE GENOMIC DNA]</scope>
    <source>
        <strain evidence="3 4">DSM 100723</strain>
    </source>
</reference>
<dbReference type="SMART" id="SM00903">
    <property type="entry name" value="Flavin_Reduct"/>
    <property type="match status" value="1"/>
</dbReference>
<dbReference type="PANTHER" id="PTHR30466">
    <property type="entry name" value="FLAVIN REDUCTASE"/>
    <property type="match status" value="1"/>
</dbReference>
<gene>
    <name evidence="3" type="ORF">FHX74_002125</name>
</gene>